<keyword evidence="2" id="KW-0472">Membrane</keyword>
<reference evidence="3 4" key="1">
    <citation type="submission" date="2019-06" db="EMBL/GenBank/DDBJ databases">
        <title>Draft genome sequence of Actinomyces johnsonii CCUG 34287T.</title>
        <authorList>
            <person name="Salva-Serra F."/>
            <person name="Cardew S."/>
            <person name="Moore E."/>
        </authorList>
    </citation>
    <scope>NUCLEOTIDE SEQUENCE [LARGE SCALE GENOMIC DNA]</scope>
    <source>
        <strain evidence="3 4">CCUG 34287</strain>
    </source>
</reference>
<sequence>MSVPTQQPAPKALTPADSNDARNSGSTDAPTTSVASTPSSADDAPSYRPASLPVPRGTFRERIARVAAVILLIIICIAVVWPSGREVAELKDSLGPAFLSSEGKDVILNLVMLAPATFCAVAGWRDIPWWMWALVGCVIGLSAEVLQSLLPMLERRPSLANVGQNAVGAWAGALAAWYLLRRRHPRPAST</sequence>
<evidence type="ECO:0000256" key="1">
    <source>
        <dbReference type="SAM" id="MobiDB-lite"/>
    </source>
</evidence>
<gene>
    <name evidence="3" type="ORF">FK256_10255</name>
</gene>
<feature type="transmembrane region" description="Helical" evidence="2">
    <location>
        <begin position="106"/>
        <end position="124"/>
    </location>
</feature>
<evidence type="ECO:0000256" key="2">
    <source>
        <dbReference type="SAM" id="Phobius"/>
    </source>
</evidence>
<feature type="compositionally biased region" description="Low complexity" evidence="1">
    <location>
        <begin position="26"/>
        <end position="46"/>
    </location>
</feature>
<keyword evidence="2" id="KW-0812">Transmembrane</keyword>
<feature type="transmembrane region" description="Helical" evidence="2">
    <location>
        <begin position="131"/>
        <end position="150"/>
    </location>
</feature>
<dbReference type="EMBL" id="VICB01000014">
    <property type="protein sequence ID" value="TQD42498.1"/>
    <property type="molecule type" value="Genomic_DNA"/>
</dbReference>
<keyword evidence="2" id="KW-1133">Transmembrane helix</keyword>
<comment type="caution">
    <text evidence="3">The sequence shown here is derived from an EMBL/GenBank/DDBJ whole genome shotgun (WGS) entry which is preliminary data.</text>
</comment>
<dbReference type="Proteomes" id="UP000319010">
    <property type="component" value="Unassembled WGS sequence"/>
</dbReference>
<proteinExistence type="predicted"/>
<organism evidence="3 4">
    <name type="scientific">Actinomyces johnsonii</name>
    <dbReference type="NCBI Taxonomy" id="544581"/>
    <lineage>
        <taxon>Bacteria</taxon>
        <taxon>Bacillati</taxon>
        <taxon>Actinomycetota</taxon>
        <taxon>Actinomycetes</taxon>
        <taxon>Actinomycetales</taxon>
        <taxon>Actinomycetaceae</taxon>
        <taxon>Actinomyces</taxon>
    </lineage>
</organism>
<protein>
    <submittedName>
        <fullName evidence="3">VanZ family protein</fullName>
    </submittedName>
</protein>
<feature type="transmembrane region" description="Helical" evidence="2">
    <location>
        <begin position="162"/>
        <end position="180"/>
    </location>
</feature>
<feature type="transmembrane region" description="Helical" evidence="2">
    <location>
        <begin position="63"/>
        <end position="81"/>
    </location>
</feature>
<evidence type="ECO:0000313" key="4">
    <source>
        <dbReference type="Proteomes" id="UP000319010"/>
    </source>
</evidence>
<dbReference type="AlphaFoldDB" id="A0A508A3L1"/>
<feature type="region of interest" description="Disordered" evidence="1">
    <location>
        <begin position="1"/>
        <end position="49"/>
    </location>
</feature>
<accession>A0A508A3L1</accession>
<evidence type="ECO:0000313" key="3">
    <source>
        <dbReference type="EMBL" id="TQD42498.1"/>
    </source>
</evidence>
<name>A0A508A3L1_9ACTO</name>